<name>A0ABY6PH04_9ACTN</name>
<protein>
    <submittedName>
        <fullName evidence="1">Uncharacterized protein</fullName>
    </submittedName>
</protein>
<gene>
    <name evidence="1" type="ORF">OJ254_25935</name>
</gene>
<organism evidence="1 2">
    <name type="scientific">Streptomyces endophytica</name>
    <dbReference type="NCBI Taxonomy" id="2991496"/>
    <lineage>
        <taxon>Bacteria</taxon>
        <taxon>Bacillati</taxon>
        <taxon>Actinomycetota</taxon>
        <taxon>Actinomycetes</taxon>
        <taxon>Kitasatosporales</taxon>
        <taxon>Streptomycetaceae</taxon>
        <taxon>Streptomyces</taxon>
    </lineage>
</organism>
<accession>A0ABY6PH04</accession>
<reference evidence="1" key="1">
    <citation type="submission" date="2022-11" db="EMBL/GenBank/DDBJ databases">
        <title>Identification and genomic analyses of a novel endophytic actinobacterium Streptomyces endophytica sp. nov. with potential for biocontrol of Yam anthracnose.</title>
        <authorList>
            <person name="Huang X."/>
        </authorList>
    </citation>
    <scope>NUCLEOTIDE SEQUENCE</scope>
    <source>
        <strain evidence="1">HNM0140</strain>
    </source>
</reference>
<keyword evidence="2" id="KW-1185">Reference proteome</keyword>
<dbReference type="EMBL" id="CP110636">
    <property type="protein sequence ID" value="UZJ33096.1"/>
    <property type="molecule type" value="Genomic_DNA"/>
</dbReference>
<evidence type="ECO:0000313" key="2">
    <source>
        <dbReference type="Proteomes" id="UP001164959"/>
    </source>
</evidence>
<dbReference type="Proteomes" id="UP001164959">
    <property type="component" value="Chromosome"/>
</dbReference>
<evidence type="ECO:0000313" key="1">
    <source>
        <dbReference type="EMBL" id="UZJ33096.1"/>
    </source>
</evidence>
<dbReference type="Gene3D" id="2.130.10.10">
    <property type="entry name" value="YVTN repeat-like/Quinoprotein amine dehydrogenase"/>
    <property type="match status" value="1"/>
</dbReference>
<dbReference type="RefSeq" id="WP_265364298.1">
    <property type="nucleotide sequence ID" value="NZ_CP110636.1"/>
</dbReference>
<dbReference type="SUPFAM" id="SSF50978">
    <property type="entry name" value="WD40 repeat-like"/>
    <property type="match status" value="1"/>
</dbReference>
<proteinExistence type="predicted"/>
<sequence>MTTATSAPDMAAWPPLEPHREDAGRALLDWAATADESLPRLCLLRGDRASGKSHLLAWFLAGSAPHPRTVAHATVPAAGLITEALAWGMSRQLGYGPLPPHQLLNRIAVDDRPLLLLVPDLHLAGRGPSGQPSAQPQTIVDELLAPLLQFAHVRVVVETGSTDLLSSANPYIIDLGPSSHLGAASEGASTADFASTLATVPRTSDGRLLWNQAPAQTREYVLDAALDAGDGTAVRNLLADPGFLIHGSTTAITATLNSPSTIAPAGLRSIWDRVAPQLAIKEYGDTERAALLHAAALATSPTLSEYLRPLAEQHHWTATWAHHDAPTVAHCHIPGNGDQLLASDALGRVHLHHLTTGNRTGTVPTPAALRPSEIAAAAPDALLLLDETGPLHHLTSDDESTAATVLGHIASHHDHMLLTSDGSRPTALGSCPQSSLAVVGDAAGAVHLWSLAEYRPMPQSCRLHSAPITAVTCLRLPEDDLSFVISAAFDGSIRLWETSQGPMEGPVDQRPALVTALAAADTPVGPLLAAAWNDAELHLWHLSSGSVQTLPLIYRCHALTLSSNGQLTIGGPDGLHAIHLDLDRLWG</sequence>
<dbReference type="InterPro" id="IPR036322">
    <property type="entry name" value="WD40_repeat_dom_sf"/>
</dbReference>
<dbReference type="InterPro" id="IPR015943">
    <property type="entry name" value="WD40/YVTN_repeat-like_dom_sf"/>
</dbReference>